<dbReference type="Proteomes" id="UP000026961">
    <property type="component" value="Chromosome 4"/>
</dbReference>
<dbReference type="EnsemblPlants" id="OGLUM04G00610.1">
    <property type="protein sequence ID" value="OGLUM04G00610.1"/>
    <property type="gene ID" value="OGLUM04G00610"/>
</dbReference>
<dbReference type="AlphaFoldDB" id="A0A0D9ZGF7"/>
<proteinExistence type="predicted"/>
<evidence type="ECO:0000256" key="1">
    <source>
        <dbReference type="SAM" id="MobiDB-lite"/>
    </source>
</evidence>
<sequence length="29" mass="3202">MLMSSDMSSMGGESNSIARWMDGCRSMSR</sequence>
<evidence type="ECO:0000313" key="2">
    <source>
        <dbReference type="EnsemblPlants" id="OGLUM04G00610.1"/>
    </source>
</evidence>
<accession>A0A0D9ZGF7</accession>
<organism evidence="2">
    <name type="scientific">Oryza glumipatula</name>
    <dbReference type="NCBI Taxonomy" id="40148"/>
    <lineage>
        <taxon>Eukaryota</taxon>
        <taxon>Viridiplantae</taxon>
        <taxon>Streptophyta</taxon>
        <taxon>Embryophyta</taxon>
        <taxon>Tracheophyta</taxon>
        <taxon>Spermatophyta</taxon>
        <taxon>Magnoliopsida</taxon>
        <taxon>Liliopsida</taxon>
        <taxon>Poales</taxon>
        <taxon>Poaceae</taxon>
        <taxon>BOP clade</taxon>
        <taxon>Oryzoideae</taxon>
        <taxon>Oryzeae</taxon>
        <taxon>Oryzinae</taxon>
        <taxon>Oryza</taxon>
    </lineage>
</organism>
<feature type="compositionally biased region" description="Low complexity" evidence="1">
    <location>
        <begin position="1"/>
        <end position="16"/>
    </location>
</feature>
<dbReference type="HOGENOM" id="CLU_3411148_0_0_1"/>
<evidence type="ECO:0000313" key="3">
    <source>
        <dbReference type="Proteomes" id="UP000026961"/>
    </source>
</evidence>
<dbReference type="Gramene" id="OGLUM04G00610.1">
    <property type="protein sequence ID" value="OGLUM04G00610.1"/>
    <property type="gene ID" value="OGLUM04G00610"/>
</dbReference>
<protein>
    <submittedName>
        <fullName evidence="2">Uncharacterized protein</fullName>
    </submittedName>
</protein>
<reference evidence="2" key="2">
    <citation type="submission" date="2018-05" db="EMBL/GenBank/DDBJ databases">
        <title>OgluRS3 (Oryza glumaepatula Reference Sequence Version 3).</title>
        <authorList>
            <person name="Zhang J."/>
            <person name="Kudrna D."/>
            <person name="Lee S."/>
            <person name="Talag J."/>
            <person name="Welchert J."/>
            <person name="Wing R.A."/>
        </authorList>
    </citation>
    <scope>NUCLEOTIDE SEQUENCE [LARGE SCALE GENOMIC DNA]</scope>
</reference>
<feature type="region of interest" description="Disordered" evidence="1">
    <location>
        <begin position="1"/>
        <end position="29"/>
    </location>
</feature>
<keyword evidence="3" id="KW-1185">Reference proteome</keyword>
<name>A0A0D9ZGF7_9ORYZ</name>
<reference evidence="2" key="1">
    <citation type="submission" date="2015-04" db="UniProtKB">
        <authorList>
            <consortium name="EnsemblPlants"/>
        </authorList>
    </citation>
    <scope>IDENTIFICATION</scope>
</reference>